<name>A0A8J4TLY4_9TREM</name>
<keyword evidence="3" id="KW-1185">Reference proteome</keyword>
<gene>
    <name evidence="2" type="ORF">PHET_01600</name>
</gene>
<proteinExistence type="predicted"/>
<evidence type="ECO:0000256" key="1">
    <source>
        <dbReference type="SAM" id="MobiDB-lite"/>
    </source>
</evidence>
<dbReference type="EMBL" id="LUCH01000545">
    <property type="protein sequence ID" value="KAF5404877.1"/>
    <property type="molecule type" value="Genomic_DNA"/>
</dbReference>
<feature type="region of interest" description="Disordered" evidence="1">
    <location>
        <begin position="13"/>
        <end position="44"/>
    </location>
</feature>
<reference evidence="2" key="1">
    <citation type="submission" date="2019-05" db="EMBL/GenBank/DDBJ databases">
        <title>Annotation for the trematode Paragonimus heterotremus.</title>
        <authorList>
            <person name="Choi Y.-J."/>
        </authorList>
    </citation>
    <scope>NUCLEOTIDE SEQUENCE</scope>
    <source>
        <strain evidence="2">LC</strain>
    </source>
</reference>
<dbReference type="AlphaFoldDB" id="A0A8J4TLY4"/>
<protein>
    <submittedName>
        <fullName evidence="2">Uncharacterized protein</fullName>
    </submittedName>
</protein>
<comment type="caution">
    <text evidence="2">The sequence shown here is derived from an EMBL/GenBank/DDBJ whole genome shotgun (WGS) entry which is preliminary data.</text>
</comment>
<evidence type="ECO:0000313" key="2">
    <source>
        <dbReference type="EMBL" id="KAF5404877.1"/>
    </source>
</evidence>
<feature type="compositionally biased region" description="Polar residues" evidence="1">
    <location>
        <begin position="27"/>
        <end position="44"/>
    </location>
</feature>
<organism evidence="2 3">
    <name type="scientific">Paragonimus heterotremus</name>
    <dbReference type="NCBI Taxonomy" id="100268"/>
    <lineage>
        <taxon>Eukaryota</taxon>
        <taxon>Metazoa</taxon>
        <taxon>Spiralia</taxon>
        <taxon>Lophotrochozoa</taxon>
        <taxon>Platyhelminthes</taxon>
        <taxon>Trematoda</taxon>
        <taxon>Digenea</taxon>
        <taxon>Plagiorchiida</taxon>
        <taxon>Troglotremata</taxon>
        <taxon>Troglotrematidae</taxon>
        <taxon>Paragonimus</taxon>
    </lineage>
</organism>
<accession>A0A8J4TLY4</accession>
<evidence type="ECO:0000313" key="3">
    <source>
        <dbReference type="Proteomes" id="UP000748531"/>
    </source>
</evidence>
<sequence length="245" mass="27647">MFSWPIILFESATPQPPAFQGTKDRNSTMPTRRTSTAVPTASTGNETKQANFDVYSCSGSHLSNKPIISKALSQRRIIGLNEKYFGEDLQVELLEVKMRHRRELLNIRKEAEVARAKEGDIEFEQASDLSINNVSRTKSYIDDCHAHVGQISTIGLAVHTPSDARANAVNNAVVSALQPLVKGLEHPGIELAYLDGSPMEYWKFTWQFEFYVKSKLADDDQRLRYLLHYCCLVPLCTRGNRSDLR</sequence>
<dbReference type="Proteomes" id="UP000748531">
    <property type="component" value="Unassembled WGS sequence"/>
</dbReference>